<name>A0ABU9MV93_9GAMM</name>
<dbReference type="EMBL" id="JBCGCU010000003">
    <property type="protein sequence ID" value="MEM0514751.1"/>
    <property type="molecule type" value="Genomic_DNA"/>
</dbReference>
<evidence type="ECO:0008006" key="3">
    <source>
        <dbReference type="Google" id="ProtNLM"/>
    </source>
</evidence>
<protein>
    <recommendedName>
        <fullName evidence="3">DUF4878 domain-containing protein</fullName>
    </recommendedName>
</protein>
<evidence type="ECO:0000313" key="2">
    <source>
        <dbReference type="Proteomes" id="UP001447008"/>
    </source>
</evidence>
<accession>A0ABU9MV93</accession>
<proteinExistence type="predicted"/>
<comment type="caution">
    <text evidence="1">The sequence shown here is derived from an EMBL/GenBank/DDBJ whole genome shotgun (WGS) entry which is preliminary data.</text>
</comment>
<dbReference type="PROSITE" id="PS51257">
    <property type="entry name" value="PROKAR_LIPOPROTEIN"/>
    <property type="match status" value="1"/>
</dbReference>
<gene>
    <name evidence="1" type="ORF">WCN91_04785</name>
</gene>
<evidence type="ECO:0000313" key="1">
    <source>
        <dbReference type="EMBL" id="MEM0514751.1"/>
    </source>
</evidence>
<sequence length="143" mass="16136">MKHIIFASLLVLLSACGQEDKITGDPNSPGYVASQYFFALFNHNSLEQASEHASPKLTRIMYAYGSADQFTRSVLNMQFDHVNIELDRTDMSVREQYGKSATINLVFTGDFQGKKVDDMRTVKLSRNGMSWMVTEVVPDPYGR</sequence>
<dbReference type="Proteomes" id="UP001447008">
    <property type="component" value="Unassembled WGS sequence"/>
</dbReference>
<reference evidence="1 2" key="1">
    <citation type="submission" date="2024-03" db="EMBL/GenBank/DDBJ databases">
        <title>Pseudoalteromonas qingdaonensis sp. nov., isolated from the intestines of marine benthic organisms.</title>
        <authorList>
            <person name="Lin X."/>
            <person name="Fang S."/>
            <person name="Hu X."/>
        </authorList>
    </citation>
    <scope>NUCLEOTIDE SEQUENCE [LARGE SCALE GENOMIC DNA]</scope>
    <source>
        <strain evidence="1 2">YIC-827</strain>
    </source>
</reference>
<keyword evidence="2" id="KW-1185">Reference proteome</keyword>
<dbReference type="RefSeq" id="WP_342676807.1">
    <property type="nucleotide sequence ID" value="NZ_JBCGCU010000003.1"/>
</dbReference>
<organism evidence="1 2">
    <name type="scientific">Pseudoalteromonas qingdaonensis</name>
    <dbReference type="NCBI Taxonomy" id="3131913"/>
    <lineage>
        <taxon>Bacteria</taxon>
        <taxon>Pseudomonadati</taxon>
        <taxon>Pseudomonadota</taxon>
        <taxon>Gammaproteobacteria</taxon>
        <taxon>Alteromonadales</taxon>
        <taxon>Pseudoalteromonadaceae</taxon>
        <taxon>Pseudoalteromonas</taxon>
    </lineage>
</organism>